<dbReference type="Pfam" id="PF00512">
    <property type="entry name" value="HisKA"/>
    <property type="match status" value="1"/>
</dbReference>
<dbReference type="AlphaFoldDB" id="A0A1F5P4K3"/>
<feature type="domain" description="PAC" evidence="8">
    <location>
        <begin position="449"/>
        <end position="501"/>
    </location>
</feature>
<dbReference type="Pfam" id="PF13426">
    <property type="entry name" value="PAS_9"/>
    <property type="match status" value="4"/>
</dbReference>
<evidence type="ECO:0000259" key="8">
    <source>
        <dbReference type="PROSITE" id="PS50113"/>
    </source>
</evidence>
<dbReference type="PROSITE" id="PS50113">
    <property type="entry name" value="PAC"/>
    <property type="match status" value="5"/>
</dbReference>
<dbReference type="CDD" id="cd00130">
    <property type="entry name" value="PAS"/>
    <property type="match status" value="6"/>
</dbReference>
<dbReference type="PROSITE" id="PS50109">
    <property type="entry name" value="HIS_KIN"/>
    <property type="match status" value="1"/>
</dbReference>
<dbReference type="PANTHER" id="PTHR43304">
    <property type="entry name" value="PHYTOCHROME-LIKE PROTEIN CPH1"/>
    <property type="match status" value="1"/>
</dbReference>
<evidence type="ECO:0000259" key="6">
    <source>
        <dbReference type="PROSITE" id="PS50109"/>
    </source>
</evidence>
<evidence type="ECO:0000313" key="10">
    <source>
        <dbReference type="Proteomes" id="UP000176339"/>
    </source>
</evidence>
<dbReference type="PRINTS" id="PR00344">
    <property type="entry name" value="BCTRLSENSOR"/>
</dbReference>
<dbReference type="InterPro" id="IPR000700">
    <property type="entry name" value="PAS-assoc_C"/>
</dbReference>
<dbReference type="Gene3D" id="3.30.450.20">
    <property type="entry name" value="PAS domain"/>
    <property type="match status" value="4"/>
</dbReference>
<evidence type="ECO:0000256" key="5">
    <source>
        <dbReference type="ARBA" id="ARBA00022777"/>
    </source>
</evidence>
<comment type="catalytic activity">
    <reaction evidence="1">
        <text>ATP + protein L-histidine = ADP + protein N-phospho-L-histidine.</text>
        <dbReference type="EC" id="2.7.13.3"/>
    </reaction>
</comment>
<dbReference type="NCBIfam" id="TIGR00229">
    <property type="entry name" value="sensory_box"/>
    <property type="match status" value="6"/>
</dbReference>
<dbReference type="SUPFAM" id="SSF55785">
    <property type="entry name" value="PYP-like sensor domain (PAS domain)"/>
    <property type="match status" value="6"/>
</dbReference>
<evidence type="ECO:0000256" key="1">
    <source>
        <dbReference type="ARBA" id="ARBA00000085"/>
    </source>
</evidence>
<dbReference type="Pfam" id="PF00989">
    <property type="entry name" value="PAS"/>
    <property type="match status" value="2"/>
</dbReference>
<dbReference type="InterPro" id="IPR003594">
    <property type="entry name" value="HATPase_dom"/>
</dbReference>
<dbReference type="CDD" id="cd00082">
    <property type="entry name" value="HisKA"/>
    <property type="match status" value="1"/>
</dbReference>
<feature type="domain" description="PAS" evidence="7">
    <location>
        <begin position="378"/>
        <end position="434"/>
    </location>
</feature>
<dbReference type="InterPro" id="IPR003661">
    <property type="entry name" value="HisK_dim/P_dom"/>
</dbReference>
<dbReference type="InterPro" id="IPR052162">
    <property type="entry name" value="Sensor_kinase/Photoreceptor"/>
</dbReference>
<dbReference type="FunFam" id="1.10.287.130:FF:000101">
    <property type="entry name" value="Sensor histidine kinase"/>
    <property type="match status" value="1"/>
</dbReference>
<dbReference type="InterPro" id="IPR004358">
    <property type="entry name" value="Sig_transdc_His_kin-like_C"/>
</dbReference>
<dbReference type="SMART" id="SM00086">
    <property type="entry name" value="PAC"/>
    <property type="match status" value="6"/>
</dbReference>
<gene>
    <name evidence="9" type="ORF">A2846_04555</name>
</gene>
<organism evidence="9 10">
    <name type="scientific">Candidatus Doudnabacteria bacterium RIFCSPHIGHO2_01_FULL_49_9</name>
    <dbReference type="NCBI Taxonomy" id="1817827"/>
    <lineage>
        <taxon>Bacteria</taxon>
        <taxon>Candidatus Doudnaibacteriota</taxon>
    </lineage>
</organism>
<dbReference type="EMBL" id="MFEN01000007">
    <property type="protein sequence ID" value="OGE84520.1"/>
    <property type="molecule type" value="Genomic_DNA"/>
</dbReference>
<dbReference type="InterPro" id="IPR036097">
    <property type="entry name" value="HisK_dim/P_sf"/>
</dbReference>
<dbReference type="SMART" id="SM00387">
    <property type="entry name" value="HATPase_c"/>
    <property type="match status" value="1"/>
</dbReference>
<dbReference type="GO" id="GO:0000155">
    <property type="term" value="F:phosphorelay sensor kinase activity"/>
    <property type="evidence" value="ECO:0007669"/>
    <property type="project" value="InterPro"/>
</dbReference>
<keyword evidence="3" id="KW-0597">Phosphoprotein</keyword>
<evidence type="ECO:0000313" key="9">
    <source>
        <dbReference type="EMBL" id="OGE84520.1"/>
    </source>
</evidence>
<dbReference type="InterPro" id="IPR005467">
    <property type="entry name" value="His_kinase_dom"/>
</dbReference>
<dbReference type="InterPro" id="IPR001610">
    <property type="entry name" value="PAC"/>
</dbReference>
<dbReference type="SMART" id="SM00091">
    <property type="entry name" value="PAS"/>
    <property type="match status" value="6"/>
</dbReference>
<dbReference type="GO" id="GO:0006355">
    <property type="term" value="P:regulation of DNA-templated transcription"/>
    <property type="evidence" value="ECO:0007669"/>
    <property type="project" value="InterPro"/>
</dbReference>
<evidence type="ECO:0000256" key="3">
    <source>
        <dbReference type="ARBA" id="ARBA00022553"/>
    </source>
</evidence>
<dbReference type="InterPro" id="IPR000014">
    <property type="entry name" value="PAS"/>
</dbReference>
<dbReference type="EC" id="2.7.13.3" evidence="2"/>
<feature type="domain" description="PAC" evidence="8">
    <location>
        <begin position="332"/>
        <end position="384"/>
    </location>
</feature>
<dbReference type="InterPro" id="IPR013767">
    <property type="entry name" value="PAS_fold"/>
</dbReference>
<feature type="domain" description="PAC" evidence="8">
    <location>
        <begin position="690"/>
        <end position="742"/>
    </location>
</feature>
<evidence type="ECO:0000256" key="2">
    <source>
        <dbReference type="ARBA" id="ARBA00012438"/>
    </source>
</evidence>
<feature type="domain" description="Histidine kinase" evidence="6">
    <location>
        <begin position="753"/>
        <end position="967"/>
    </location>
</feature>
<comment type="caution">
    <text evidence="9">The sequence shown here is derived from an EMBL/GenBank/DDBJ whole genome shotgun (WGS) entry which is preliminary data.</text>
</comment>
<name>A0A1F5P4K3_9BACT</name>
<dbReference type="PANTHER" id="PTHR43304:SF1">
    <property type="entry name" value="PAC DOMAIN-CONTAINING PROTEIN"/>
    <property type="match status" value="1"/>
</dbReference>
<dbReference type="Gene3D" id="1.20.120.1640">
    <property type="match status" value="2"/>
</dbReference>
<sequence length="967" mass="106285">MADSQNVKEEMTNIVLPASIVESSDDAIEGLSFDGNVLFWNKGSEELYGYNSAEMINKSVLTVYPKNRSEELAKIITTIKAGGHAKPFVTQRIDKKGSVIDVAISASPIKDSAGKLIGLSVISRPFAGQERVEKYAKQVEEKSALLAAIVQSSADAILSLTLDGNISSWNTGAEKMFGYAPAEAISKKISIIYPVESSEEFAEIASKIKKGEQIEHFETQRKTKDGAIIDASERISPIKDEKGTIIGISKIIRDITGQKRAAQYARSLIEASLDPLVTISPEGKITDVNEATVGVTGVPRKELIGSDFSNYFTEPEKAREGYQLVFSKEKVTDYPLTIRHSEGKTIDVLYNASVYKDDKGNVLGVFAAARDVTTQKQASQYARSLIEASLDPLVTISPEGKITDVNEATIQITGVPRQQLIGSDFSNYFTDPEEARQGYQQVFKEGAVRDYPLAIRHSNGTITDVLYNATVYKDASSNVQGVFAAARDITERKKVEEQAHLTSAYARSLIEASLDPLVTISPDGKITDVNHATEVITGVSREWLIGTDFSNYFTEPRKARDGYRKVFKEGSVRDYPLAIHNASGKVIDVLYNASVYKDAAGQVRGIFAAARDVTTTKKASQYARSLIEASLDPLVTISPEGKVTDVNEATVKVTGVSRDKLIGTDFSNYFTAPDKAREGYEKVFKQGFVTDYPLTIRSAAGKLTDVLYNASVYKDDKGNVLGVFAGARDYTRVKQTTEEVESSNKELEAFSYSVSHDLRAPLRAIDGFAKVLSNEYANKLDDEGRRVIGIIQTNALQMGKLIDDLLSFSRLGRNEIKKEYVNMGAMVKEIFGLQRSALPDRKIEFTVQDIPEARADADMMRVVWTNLISNAIKFTRVKDKAVIEVGSKAAANVITYFIKDNGAGFDMQYRDKLFGVFQRLHSVDEFEGTGVGLANVKRVISRHNGEVWAEGKVGEGATFYFALPKII</sequence>
<feature type="domain" description="PAC" evidence="8">
    <location>
        <begin position="215"/>
        <end position="267"/>
    </location>
</feature>
<dbReference type="PROSITE" id="PS50112">
    <property type="entry name" value="PAS"/>
    <property type="match status" value="6"/>
</dbReference>
<dbReference type="InterPro" id="IPR036890">
    <property type="entry name" value="HATPase_C_sf"/>
</dbReference>
<keyword evidence="5" id="KW-0418">Kinase</keyword>
<reference evidence="9 10" key="1">
    <citation type="journal article" date="2016" name="Nat. Commun.">
        <title>Thousands of microbial genomes shed light on interconnected biogeochemical processes in an aquifer system.</title>
        <authorList>
            <person name="Anantharaman K."/>
            <person name="Brown C.T."/>
            <person name="Hug L.A."/>
            <person name="Sharon I."/>
            <person name="Castelle C.J."/>
            <person name="Probst A.J."/>
            <person name="Thomas B.C."/>
            <person name="Singh A."/>
            <person name="Wilkins M.J."/>
            <person name="Karaoz U."/>
            <person name="Brodie E.L."/>
            <person name="Williams K.H."/>
            <person name="Hubbard S.S."/>
            <person name="Banfield J.F."/>
        </authorList>
    </citation>
    <scope>NUCLEOTIDE SEQUENCE [LARGE SCALE GENOMIC DNA]</scope>
</reference>
<feature type="domain" description="PAS" evidence="7">
    <location>
        <begin position="20"/>
        <end position="82"/>
    </location>
</feature>
<proteinExistence type="predicted"/>
<dbReference type="Gene3D" id="1.10.287.130">
    <property type="match status" value="1"/>
</dbReference>
<dbReference type="InterPro" id="IPR035965">
    <property type="entry name" value="PAS-like_dom_sf"/>
</dbReference>
<feature type="domain" description="PAS" evidence="7">
    <location>
        <begin position="261"/>
        <end position="316"/>
    </location>
</feature>
<protein>
    <recommendedName>
        <fullName evidence="2">histidine kinase</fullName>
        <ecNumber evidence="2">2.7.13.3</ecNumber>
    </recommendedName>
</protein>
<feature type="domain" description="PAC" evidence="8">
    <location>
        <begin position="573"/>
        <end position="625"/>
    </location>
</feature>
<feature type="domain" description="PAS" evidence="7">
    <location>
        <begin position="619"/>
        <end position="674"/>
    </location>
</feature>
<dbReference type="SUPFAM" id="SSF47384">
    <property type="entry name" value="Homodimeric domain of signal transducing histidine kinase"/>
    <property type="match status" value="1"/>
</dbReference>
<dbReference type="SUPFAM" id="SSF55874">
    <property type="entry name" value="ATPase domain of HSP90 chaperone/DNA topoisomerase II/histidine kinase"/>
    <property type="match status" value="1"/>
</dbReference>
<keyword evidence="4" id="KW-0808">Transferase</keyword>
<dbReference type="SMART" id="SM00388">
    <property type="entry name" value="HisKA"/>
    <property type="match status" value="1"/>
</dbReference>
<feature type="domain" description="PAS" evidence="7">
    <location>
        <begin position="502"/>
        <end position="556"/>
    </location>
</feature>
<dbReference type="FunFam" id="3.30.565.10:FF:000006">
    <property type="entry name" value="Sensor histidine kinase WalK"/>
    <property type="match status" value="1"/>
</dbReference>
<evidence type="ECO:0000256" key="4">
    <source>
        <dbReference type="ARBA" id="ARBA00022679"/>
    </source>
</evidence>
<accession>A0A1F5P4K3</accession>
<dbReference type="Gene3D" id="3.30.565.10">
    <property type="entry name" value="Histidine kinase-like ATPase, C-terminal domain"/>
    <property type="match status" value="1"/>
</dbReference>
<feature type="domain" description="PAS" evidence="7">
    <location>
        <begin position="142"/>
        <end position="211"/>
    </location>
</feature>
<dbReference type="Proteomes" id="UP000176339">
    <property type="component" value="Unassembled WGS sequence"/>
</dbReference>
<dbReference type="Pfam" id="PF02518">
    <property type="entry name" value="HATPase_c"/>
    <property type="match status" value="1"/>
</dbReference>
<evidence type="ECO:0000259" key="7">
    <source>
        <dbReference type="PROSITE" id="PS50112"/>
    </source>
</evidence>